<dbReference type="PANTHER" id="PTHR47751:SF1">
    <property type="entry name" value="SUPERFAMILY HYDROLASE, PUTATIVE (AFU_ORTHOLOGUE AFUA_2G16580)-RELATED"/>
    <property type="match status" value="1"/>
</dbReference>
<sequence length="302" mass="32881">MPQTSVKFPSKTFTLAANLYTPESASPKRSRAAIVVVHPFGGVKEQTAGLYAEKLAQNGFITLAFDAAYQGASTGEPRYLEDPFQRAEDIKAAVTYLSTLDTVDPDRIGALGICAGGGYVPFAAQTDTRIKAVATVSAVDVGGLFTRPFGGGPLKDDLRESLAKAGELRIAEAKGENPHLSHIVPTTKPGAEFPDLYKEGFDYYCTPRGQHKNSTNWFVTRSIDLIANYDSYQFNELISPRPLLMIAGSVADTLYFSKDAIKKAKEPKELFIVDGKTHVGLYDDLSVTLPKLIEFMDENLSK</sequence>
<organism evidence="3 4">
    <name type="scientific">Hyaloscypha variabilis (strain UAMH 11265 / GT02V1 / F)</name>
    <name type="common">Meliniomyces variabilis</name>
    <dbReference type="NCBI Taxonomy" id="1149755"/>
    <lineage>
        <taxon>Eukaryota</taxon>
        <taxon>Fungi</taxon>
        <taxon>Dikarya</taxon>
        <taxon>Ascomycota</taxon>
        <taxon>Pezizomycotina</taxon>
        <taxon>Leotiomycetes</taxon>
        <taxon>Helotiales</taxon>
        <taxon>Hyaloscyphaceae</taxon>
        <taxon>Hyaloscypha</taxon>
        <taxon>Hyaloscypha variabilis</taxon>
    </lineage>
</organism>
<protein>
    <submittedName>
        <fullName evidence="3">Alpha/beta-hydrolase</fullName>
    </submittedName>
</protein>
<dbReference type="STRING" id="1149755.A0A2J6S6X9"/>
<evidence type="ECO:0000259" key="2">
    <source>
        <dbReference type="Pfam" id="PF01738"/>
    </source>
</evidence>
<dbReference type="Proteomes" id="UP000235786">
    <property type="component" value="Unassembled WGS sequence"/>
</dbReference>
<dbReference type="PANTHER" id="PTHR47751">
    <property type="entry name" value="SUPERFAMILY HYDROLASE, PUTATIVE (AFU_ORTHOLOGUE AFUA_2G16580)-RELATED"/>
    <property type="match status" value="1"/>
</dbReference>
<keyword evidence="4" id="KW-1185">Reference proteome</keyword>
<dbReference type="Pfam" id="PF01738">
    <property type="entry name" value="DLH"/>
    <property type="match status" value="1"/>
</dbReference>
<comment type="similarity">
    <text evidence="1">Belongs to the polyketide transferase af380 family.</text>
</comment>
<name>A0A2J6S6X9_HYAVF</name>
<accession>A0A2J6S6X9</accession>
<dbReference type="EMBL" id="KZ613939">
    <property type="protein sequence ID" value="PMD46527.1"/>
    <property type="molecule type" value="Genomic_DNA"/>
</dbReference>
<evidence type="ECO:0000256" key="1">
    <source>
        <dbReference type="ARBA" id="ARBA00029464"/>
    </source>
</evidence>
<reference evidence="3 4" key="1">
    <citation type="submission" date="2016-04" db="EMBL/GenBank/DDBJ databases">
        <title>A degradative enzymes factory behind the ericoid mycorrhizal symbiosis.</title>
        <authorList>
            <consortium name="DOE Joint Genome Institute"/>
            <person name="Martino E."/>
            <person name="Morin E."/>
            <person name="Grelet G."/>
            <person name="Kuo A."/>
            <person name="Kohler A."/>
            <person name="Daghino S."/>
            <person name="Barry K."/>
            <person name="Choi C."/>
            <person name="Cichocki N."/>
            <person name="Clum A."/>
            <person name="Copeland A."/>
            <person name="Hainaut M."/>
            <person name="Haridas S."/>
            <person name="Labutti K."/>
            <person name="Lindquist E."/>
            <person name="Lipzen A."/>
            <person name="Khouja H.-R."/>
            <person name="Murat C."/>
            <person name="Ohm R."/>
            <person name="Olson A."/>
            <person name="Spatafora J."/>
            <person name="Veneault-Fourrey C."/>
            <person name="Henrissat B."/>
            <person name="Grigoriev I."/>
            <person name="Martin F."/>
            <person name="Perotto S."/>
        </authorList>
    </citation>
    <scope>NUCLEOTIDE SEQUENCE [LARGE SCALE GENOMIC DNA]</scope>
    <source>
        <strain evidence="3 4">F</strain>
    </source>
</reference>
<dbReference type="InterPro" id="IPR051411">
    <property type="entry name" value="Polyketide_trans_af380"/>
</dbReference>
<evidence type="ECO:0000313" key="4">
    <source>
        <dbReference type="Proteomes" id="UP000235786"/>
    </source>
</evidence>
<proteinExistence type="inferred from homology"/>
<gene>
    <name evidence="3" type="ORF">L207DRAFT_577381</name>
</gene>
<dbReference type="InterPro" id="IPR002925">
    <property type="entry name" value="Dienelactn_hydro"/>
</dbReference>
<dbReference type="Gene3D" id="3.40.50.1820">
    <property type="entry name" value="alpha/beta hydrolase"/>
    <property type="match status" value="1"/>
</dbReference>
<dbReference type="InterPro" id="IPR029058">
    <property type="entry name" value="AB_hydrolase_fold"/>
</dbReference>
<dbReference type="SUPFAM" id="SSF53474">
    <property type="entry name" value="alpha/beta-Hydrolases"/>
    <property type="match status" value="1"/>
</dbReference>
<evidence type="ECO:0000313" key="3">
    <source>
        <dbReference type="EMBL" id="PMD46527.1"/>
    </source>
</evidence>
<dbReference type="Gene3D" id="1.10.10.800">
    <property type="match status" value="1"/>
</dbReference>
<keyword evidence="3" id="KW-0378">Hydrolase</keyword>
<dbReference type="AlphaFoldDB" id="A0A2J6S6X9"/>
<feature type="domain" description="Dienelactone hydrolase" evidence="2">
    <location>
        <begin position="17"/>
        <end position="134"/>
    </location>
</feature>
<dbReference type="OrthoDB" id="2498029at2759"/>
<dbReference type="GO" id="GO:0016787">
    <property type="term" value="F:hydrolase activity"/>
    <property type="evidence" value="ECO:0007669"/>
    <property type="project" value="UniProtKB-KW"/>
</dbReference>